<dbReference type="HOGENOM" id="CLU_125152_0_0_1"/>
<gene>
    <name evidence="2" type="primary">Dmoj\GI20113</name>
    <name evidence="2" type="ORF">Dmoj_GI20113</name>
</gene>
<dbReference type="Proteomes" id="UP000009192">
    <property type="component" value="Unassembled WGS sequence"/>
</dbReference>
<evidence type="ECO:0000313" key="3">
    <source>
        <dbReference type="Proteomes" id="UP000009192"/>
    </source>
</evidence>
<dbReference type="PANTHER" id="PTHR21112:SF0">
    <property type="entry name" value="CHEMOSENSORY PROTEIN A 29A-RELATED"/>
    <property type="match status" value="1"/>
</dbReference>
<dbReference type="EMBL" id="CH933808">
    <property type="protein sequence ID" value="EDW08739.2"/>
    <property type="molecule type" value="Genomic_DNA"/>
</dbReference>
<keyword evidence="1" id="KW-0732">Signal</keyword>
<evidence type="ECO:0000313" key="2">
    <source>
        <dbReference type="EMBL" id="EDW08739.2"/>
    </source>
</evidence>
<dbReference type="PANTHER" id="PTHR21112">
    <property type="entry name" value="CHEMOSENSORY PROTEIN A 29A-RELATED"/>
    <property type="match status" value="1"/>
</dbReference>
<name>B4KM75_DROMO</name>
<feature type="chain" id="PRO_5006456601" evidence="1">
    <location>
        <begin position="23"/>
        <end position="188"/>
    </location>
</feature>
<reference evidence="2 3" key="1">
    <citation type="journal article" date="2007" name="Nature">
        <title>Evolution of genes and genomes on the Drosophila phylogeny.</title>
        <authorList>
            <consortium name="Drosophila 12 Genomes Consortium"/>
            <person name="Clark A.G."/>
            <person name="Eisen M.B."/>
            <person name="Smith D.R."/>
            <person name="Bergman C.M."/>
            <person name="Oliver B."/>
            <person name="Markow T.A."/>
            <person name="Kaufman T.C."/>
            <person name="Kellis M."/>
            <person name="Gelbart W."/>
            <person name="Iyer V.N."/>
            <person name="Pollard D.A."/>
            <person name="Sackton T.B."/>
            <person name="Larracuente A.M."/>
            <person name="Singh N.D."/>
            <person name="Abad J.P."/>
            <person name="Abt D.N."/>
            <person name="Adryan B."/>
            <person name="Aguade M."/>
            <person name="Akashi H."/>
            <person name="Anderson W.W."/>
            <person name="Aquadro C.F."/>
            <person name="Ardell D.H."/>
            <person name="Arguello R."/>
            <person name="Artieri C.G."/>
            <person name="Barbash D.A."/>
            <person name="Barker D."/>
            <person name="Barsanti P."/>
            <person name="Batterham P."/>
            <person name="Batzoglou S."/>
            <person name="Begun D."/>
            <person name="Bhutkar A."/>
            <person name="Blanco E."/>
            <person name="Bosak S.A."/>
            <person name="Bradley R.K."/>
            <person name="Brand A.D."/>
            <person name="Brent M.R."/>
            <person name="Brooks A.N."/>
            <person name="Brown R.H."/>
            <person name="Butlin R.K."/>
            <person name="Caggese C."/>
            <person name="Calvi B.R."/>
            <person name="Bernardo de Carvalho A."/>
            <person name="Caspi A."/>
            <person name="Castrezana S."/>
            <person name="Celniker S.E."/>
            <person name="Chang J.L."/>
            <person name="Chapple C."/>
            <person name="Chatterji S."/>
            <person name="Chinwalla A."/>
            <person name="Civetta A."/>
            <person name="Clifton S.W."/>
            <person name="Comeron J.M."/>
            <person name="Costello J.C."/>
            <person name="Coyne J.A."/>
            <person name="Daub J."/>
            <person name="David R.G."/>
            <person name="Delcher A.L."/>
            <person name="Delehaunty K."/>
            <person name="Do C.B."/>
            <person name="Ebling H."/>
            <person name="Edwards K."/>
            <person name="Eickbush T."/>
            <person name="Evans J.D."/>
            <person name="Filipski A."/>
            <person name="Findeiss S."/>
            <person name="Freyhult E."/>
            <person name="Fulton L."/>
            <person name="Fulton R."/>
            <person name="Garcia A.C."/>
            <person name="Gardiner A."/>
            <person name="Garfield D.A."/>
            <person name="Garvin B.E."/>
            <person name="Gibson G."/>
            <person name="Gilbert D."/>
            <person name="Gnerre S."/>
            <person name="Godfrey J."/>
            <person name="Good R."/>
            <person name="Gotea V."/>
            <person name="Gravely B."/>
            <person name="Greenberg A.J."/>
            <person name="Griffiths-Jones S."/>
            <person name="Gross S."/>
            <person name="Guigo R."/>
            <person name="Gustafson E.A."/>
            <person name="Haerty W."/>
            <person name="Hahn M.W."/>
            <person name="Halligan D.L."/>
            <person name="Halpern A.L."/>
            <person name="Halter G.M."/>
            <person name="Han M.V."/>
            <person name="Heger A."/>
            <person name="Hillier L."/>
            <person name="Hinrichs A.S."/>
            <person name="Holmes I."/>
            <person name="Hoskins R.A."/>
            <person name="Hubisz M.J."/>
            <person name="Hultmark D."/>
            <person name="Huntley M.A."/>
            <person name="Jaffe D.B."/>
            <person name="Jagadeeshan S."/>
            <person name="Jeck W.R."/>
            <person name="Johnson J."/>
            <person name="Jones C.D."/>
            <person name="Jordan W.C."/>
            <person name="Karpen G.H."/>
            <person name="Kataoka E."/>
            <person name="Keightley P.D."/>
            <person name="Kheradpour P."/>
            <person name="Kirkness E.F."/>
            <person name="Koerich L.B."/>
            <person name="Kristiansen K."/>
            <person name="Kudrna D."/>
            <person name="Kulathinal R.J."/>
            <person name="Kumar S."/>
            <person name="Kwok R."/>
            <person name="Lander E."/>
            <person name="Langley C.H."/>
            <person name="Lapoint R."/>
            <person name="Lazzaro B.P."/>
            <person name="Lee S.J."/>
            <person name="Levesque L."/>
            <person name="Li R."/>
            <person name="Lin C.F."/>
            <person name="Lin M.F."/>
            <person name="Lindblad-Toh K."/>
            <person name="Llopart A."/>
            <person name="Long M."/>
            <person name="Low L."/>
            <person name="Lozovsky E."/>
            <person name="Lu J."/>
            <person name="Luo M."/>
            <person name="Machado C.A."/>
            <person name="Makalowski W."/>
            <person name="Marzo M."/>
            <person name="Matsuda M."/>
            <person name="Matzkin L."/>
            <person name="McAllister B."/>
            <person name="McBride C.S."/>
            <person name="McKernan B."/>
            <person name="McKernan K."/>
            <person name="Mendez-Lago M."/>
            <person name="Minx P."/>
            <person name="Mollenhauer M.U."/>
            <person name="Montooth K."/>
            <person name="Mount S.M."/>
            <person name="Mu X."/>
            <person name="Myers E."/>
            <person name="Negre B."/>
            <person name="Newfeld S."/>
            <person name="Nielsen R."/>
            <person name="Noor M.A."/>
            <person name="O'Grady P."/>
            <person name="Pachter L."/>
            <person name="Papaceit M."/>
            <person name="Parisi M.J."/>
            <person name="Parisi M."/>
            <person name="Parts L."/>
            <person name="Pedersen J.S."/>
            <person name="Pesole G."/>
            <person name="Phillippy A.M."/>
            <person name="Ponting C.P."/>
            <person name="Pop M."/>
            <person name="Porcelli D."/>
            <person name="Powell J.R."/>
            <person name="Prohaska S."/>
            <person name="Pruitt K."/>
            <person name="Puig M."/>
            <person name="Quesneville H."/>
            <person name="Ram K.R."/>
            <person name="Rand D."/>
            <person name="Rasmussen M.D."/>
            <person name="Reed L.K."/>
            <person name="Reenan R."/>
            <person name="Reily A."/>
            <person name="Remington K.A."/>
            <person name="Rieger T.T."/>
            <person name="Ritchie M.G."/>
            <person name="Robin C."/>
            <person name="Rogers Y.H."/>
            <person name="Rohde C."/>
            <person name="Rozas J."/>
            <person name="Rubenfield M.J."/>
            <person name="Ruiz A."/>
            <person name="Russo S."/>
            <person name="Salzberg S.L."/>
            <person name="Sanchez-Gracia A."/>
            <person name="Saranga D.J."/>
            <person name="Sato H."/>
            <person name="Schaeffer S.W."/>
            <person name="Schatz M.C."/>
            <person name="Schlenke T."/>
            <person name="Schwartz R."/>
            <person name="Segarra C."/>
            <person name="Singh R.S."/>
            <person name="Sirot L."/>
            <person name="Sirota M."/>
            <person name="Sisneros N.B."/>
            <person name="Smith C.D."/>
            <person name="Smith T.F."/>
            <person name="Spieth J."/>
            <person name="Stage D.E."/>
            <person name="Stark A."/>
            <person name="Stephan W."/>
            <person name="Strausberg R.L."/>
            <person name="Strempel S."/>
            <person name="Sturgill D."/>
            <person name="Sutton G."/>
            <person name="Sutton G.G."/>
            <person name="Tao W."/>
            <person name="Teichmann S."/>
            <person name="Tobari Y.N."/>
            <person name="Tomimura Y."/>
            <person name="Tsolas J.M."/>
            <person name="Valente V.L."/>
            <person name="Venter E."/>
            <person name="Venter J.C."/>
            <person name="Vicario S."/>
            <person name="Vieira F.G."/>
            <person name="Vilella A.J."/>
            <person name="Villasante A."/>
            <person name="Walenz B."/>
            <person name="Wang J."/>
            <person name="Wasserman M."/>
            <person name="Watts T."/>
            <person name="Wilson D."/>
            <person name="Wilson R.K."/>
            <person name="Wing R.A."/>
            <person name="Wolfner M.F."/>
            <person name="Wong A."/>
            <person name="Wong G.K."/>
            <person name="Wu C.I."/>
            <person name="Wu G."/>
            <person name="Yamamoto D."/>
            <person name="Yang H.P."/>
            <person name="Yang S.P."/>
            <person name="Yorke J.A."/>
            <person name="Yoshida K."/>
            <person name="Zdobnov E."/>
            <person name="Zhang P."/>
            <person name="Zhang Y."/>
            <person name="Zimin A.V."/>
            <person name="Baldwin J."/>
            <person name="Abdouelleil A."/>
            <person name="Abdulkadir J."/>
            <person name="Abebe A."/>
            <person name="Abera B."/>
            <person name="Abreu J."/>
            <person name="Acer S.C."/>
            <person name="Aftuck L."/>
            <person name="Alexander A."/>
            <person name="An P."/>
            <person name="Anderson E."/>
            <person name="Anderson S."/>
            <person name="Arachi H."/>
            <person name="Azer M."/>
            <person name="Bachantsang P."/>
            <person name="Barry A."/>
            <person name="Bayul T."/>
            <person name="Berlin A."/>
            <person name="Bessette D."/>
            <person name="Bloom T."/>
            <person name="Blye J."/>
            <person name="Boguslavskiy L."/>
            <person name="Bonnet C."/>
            <person name="Boukhgalter B."/>
            <person name="Bourzgui I."/>
            <person name="Brown A."/>
            <person name="Cahill P."/>
            <person name="Channer S."/>
            <person name="Cheshatsang Y."/>
            <person name="Chuda L."/>
            <person name="Citroen M."/>
            <person name="Collymore A."/>
            <person name="Cooke P."/>
            <person name="Costello M."/>
            <person name="D'Aco K."/>
            <person name="Daza R."/>
            <person name="De Haan G."/>
            <person name="DeGray S."/>
            <person name="DeMaso C."/>
            <person name="Dhargay N."/>
            <person name="Dooley K."/>
            <person name="Dooley E."/>
            <person name="Doricent M."/>
            <person name="Dorje P."/>
            <person name="Dorjee K."/>
            <person name="Dupes A."/>
            <person name="Elong R."/>
            <person name="Falk J."/>
            <person name="Farina A."/>
            <person name="Faro S."/>
            <person name="Ferguson D."/>
            <person name="Fisher S."/>
            <person name="Foley C.D."/>
            <person name="Franke A."/>
            <person name="Friedrich D."/>
            <person name="Gadbois L."/>
            <person name="Gearin G."/>
            <person name="Gearin C.R."/>
            <person name="Giannoukos G."/>
            <person name="Goode T."/>
            <person name="Graham J."/>
            <person name="Grandbois E."/>
            <person name="Grewal S."/>
            <person name="Gyaltsen K."/>
            <person name="Hafez N."/>
            <person name="Hagos B."/>
            <person name="Hall J."/>
            <person name="Henson C."/>
            <person name="Hollinger A."/>
            <person name="Honan T."/>
            <person name="Huard M.D."/>
            <person name="Hughes L."/>
            <person name="Hurhula B."/>
            <person name="Husby M.E."/>
            <person name="Kamat A."/>
            <person name="Kanga B."/>
            <person name="Kashin S."/>
            <person name="Khazanovich D."/>
            <person name="Kisner P."/>
            <person name="Lance K."/>
            <person name="Lara M."/>
            <person name="Lee W."/>
            <person name="Lennon N."/>
            <person name="Letendre F."/>
            <person name="LeVine R."/>
            <person name="Lipovsky A."/>
            <person name="Liu X."/>
            <person name="Liu J."/>
            <person name="Liu S."/>
            <person name="Lokyitsang T."/>
            <person name="Lokyitsang Y."/>
            <person name="Lubonja R."/>
            <person name="Lui A."/>
            <person name="MacDonald P."/>
            <person name="Magnisalis V."/>
            <person name="Maru K."/>
            <person name="Matthews C."/>
            <person name="McCusker W."/>
            <person name="McDonough S."/>
            <person name="Mehta T."/>
            <person name="Meldrim J."/>
            <person name="Meneus L."/>
            <person name="Mihai O."/>
            <person name="Mihalev A."/>
            <person name="Mihova T."/>
            <person name="Mittelman R."/>
            <person name="Mlenga V."/>
            <person name="Montmayeur A."/>
            <person name="Mulrain L."/>
            <person name="Navidi A."/>
            <person name="Naylor J."/>
            <person name="Negash T."/>
            <person name="Nguyen T."/>
            <person name="Nguyen N."/>
            <person name="Nicol R."/>
            <person name="Norbu C."/>
            <person name="Norbu N."/>
            <person name="Novod N."/>
            <person name="O'Neill B."/>
            <person name="Osman S."/>
            <person name="Markiewicz E."/>
            <person name="Oyono O.L."/>
            <person name="Patti C."/>
            <person name="Phunkhang P."/>
            <person name="Pierre F."/>
            <person name="Priest M."/>
            <person name="Raghuraman S."/>
            <person name="Rege F."/>
            <person name="Reyes R."/>
            <person name="Rise C."/>
            <person name="Rogov P."/>
            <person name="Ross K."/>
            <person name="Ryan E."/>
            <person name="Settipalli S."/>
            <person name="Shea T."/>
            <person name="Sherpa N."/>
            <person name="Shi L."/>
            <person name="Shih D."/>
            <person name="Sparrow T."/>
            <person name="Spaulding J."/>
            <person name="Stalker J."/>
            <person name="Stange-Thomann N."/>
            <person name="Stavropoulos S."/>
            <person name="Stone C."/>
            <person name="Strader C."/>
            <person name="Tesfaye S."/>
            <person name="Thomson T."/>
            <person name="Thoulutsang Y."/>
            <person name="Thoulutsang D."/>
            <person name="Topham K."/>
            <person name="Topping I."/>
            <person name="Tsamla T."/>
            <person name="Vassiliev H."/>
            <person name="Vo A."/>
            <person name="Wangchuk T."/>
            <person name="Wangdi T."/>
            <person name="Weiand M."/>
            <person name="Wilkinson J."/>
            <person name="Wilson A."/>
            <person name="Yadav S."/>
            <person name="Young G."/>
            <person name="Yu Q."/>
            <person name="Zembek L."/>
            <person name="Zhong D."/>
            <person name="Zimmer A."/>
            <person name="Zwirko Z."/>
            <person name="Jaffe D.B."/>
            <person name="Alvarez P."/>
            <person name="Brockman W."/>
            <person name="Butler J."/>
            <person name="Chin C."/>
            <person name="Gnerre S."/>
            <person name="Grabherr M."/>
            <person name="Kleber M."/>
            <person name="Mauceli E."/>
            <person name="MacCallum I."/>
        </authorList>
    </citation>
    <scope>NUCLEOTIDE SEQUENCE [LARGE SCALE GENOMIC DNA]</scope>
    <source>
        <strain evidence="3">Tucson 15081-1352.22</strain>
    </source>
</reference>
<evidence type="ECO:0000256" key="1">
    <source>
        <dbReference type="SAM" id="SignalP"/>
    </source>
</evidence>
<organism evidence="2 3">
    <name type="scientific">Drosophila mojavensis</name>
    <name type="common">Fruit fly</name>
    <dbReference type="NCBI Taxonomy" id="7230"/>
    <lineage>
        <taxon>Eukaryota</taxon>
        <taxon>Metazoa</taxon>
        <taxon>Ecdysozoa</taxon>
        <taxon>Arthropoda</taxon>
        <taxon>Hexapoda</taxon>
        <taxon>Insecta</taxon>
        <taxon>Pterygota</taxon>
        <taxon>Neoptera</taxon>
        <taxon>Endopterygota</taxon>
        <taxon>Diptera</taxon>
        <taxon>Brachycera</taxon>
        <taxon>Muscomorpha</taxon>
        <taxon>Ephydroidea</taxon>
        <taxon>Drosophilidae</taxon>
        <taxon>Drosophila</taxon>
    </lineage>
</organism>
<dbReference type="KEGG" id="dmo:Dmoj_GI20113"/>
<dbReference type="InterPro" id="IPR010512">
    <property type="entry name" value="DUF1091"/>
</dbReference>
<dbReference type="Pfam" id="PF06477">
    <property type="entry name" value="DUF1091"/>
    <property type="match status" value="1"/>
</dbReference>
<dbReference type="eggNOG" id="ENOG502TBEJ">
    <property type="taxonomic scope" value="Eukaryota"/>
</dbReference>
<proteinExistence type="predicted"/>
<feature type="signal peptide" evidence="1">
    <location>
        <begin position="1"/>
        <end position="22"/>
    </location>
</feature>
<keyword evidence="3" id="KW-1185">Reference proteome</keyword>
<accession>B4KM75</accession>
<dbReference type="AlphaFoldDB" id="B4KM75"/>
<dbReference type="InParanoid" id="B4KM75"/>
<dbReference type="OrthoDB" id="8043478at2759"/>
<sequence length="188" mass="21373">MDIPSVLSWIFVILWLSTSCSGERNWDAETLFVNSSTSDESLLVFTAELVRQGREKPTFSAVLDFHYQLDDTTTVEVLIYHSQTGSEDDYKLMPWNVPQKPFSEFIAEYYKDLLYANLGSCSNLAEPGKEIPWPKITYKFEKCQITGDGMPEIAPEGYYKIFFAATGPVDWSFVHAMKIVSKSNAMGY</sequence>
<protein>
    <submittedName>
        <fullName evidence="2">Uncharacterized protein</fullName>
    </submittedName>
</protein>